<accession>D2S232</accession>
<geneLocation type="plasmid" evidence="1 2">
    <name>pHTUR02</name>
</geneLocation>
<name>D2S232_HALTV</name>
<keyword evidence="2" id="KW-1185">Reference proteome</keyword>
<sequence length="50" mass="5919">MIALENWIEDFEDKTRKRRKTIVGILKVIAESQDEQTRQQVTEIVTETDL</sequence>
<keyword evidence="1" id="KW-0614">Plasmid</keyword>
<dbReference type="KEGG" id="htu:Htur_4643"/>
<proteinExistence type="predicted"/>
<dbReference type="EMBL" id="CP001862">
    <property type="protein sequence ID" value="ADB63429.1"/>
    <property type="molecule type" value="Genomic_DNA"/>
</dbReference>
<dbReference type="Proteomes" id="UP000001903">
    <property type="component" value="Plasmid pHTUR02"/>
</dbReference>
<dbReference type="AlphaFoldDB" id="D2S232"/>
<dbReference type="HOGENOM" id="CLU_3113002_0_0_2"/>
<evidence type="ECO:0000313" key="2">
    <source>
        <dbReference type="Proteomes" id="UP000001903"/>
    </source>
</evidence>
<evidence type="ECO:0000313" key="1">
    <source>
        <dbReference type="EMBL" id="ADB63429.1"/>
    </source>
</evidence>
<organism evidence="1 2">
    <name type="scientific">Haloterrigena turkmenica (strain ATCC 51198 / DSM 5511 / JCM 9101 / NCIMB 13204 / VKM B-1734 / 4k)</name>
    <name type="common">Halococcus turkmenicus</name>
    <dbReference type="NCBI Taxonomy" id="543526"/>
    <lineage>
        <taxon>Archaea</taxon>
        <taxon>Methanobacteriati</taxon>
        <taxon>Methanobacteriota</taxon>
        <taxon>Stenosarchaea group</taxon>
        <taxon>Halobacteria</taxon>
        <taxon>Halobacteriales</taxon>
        <taxon>Natrialbaceae</taxon>
        <taxon>Haloterrigena</taxon>
    </lineage>
</organism>
<reference evidence="1 2" key="1">
    <citation type="journal article" date="2010" name="Stand. Genomic Sci.">
        <title>Complete genome sequence of Haloterrigena turkmenica type strain (4k).</title>
        <authorList>
            <person name="Saunders E."/>
            <person name="Tindall B.J."/>
            <person name="Fahnrich R."/>
            <person name="Lapidus A."/>
            <person name="Copeland A."/>
            <person name="Del Rio T.G."/>
            <person name="Lucas S."/>
            <person name="Chen F."/>
            <person name="Tice H."/>
            <person name="Cheng J.F."/>
            <person name="Han C."/>
            <person name="Detter J.C."/>
            <person name="Bruce D."/>
            <person name="Goodwin L."/>
            <person name="Chain P."/>
            <person name="Pitluck S."/>
            <person name="Pati A."/>
            <person name="Ivanova N."/>
            <person name="Mavromatis K."/>
            <person name="Chen A."/>
            <person name="Palaniappan K."/>
            <person name="Land M."/>
            <person name="Hauser L."/>
            <person name="Chang Y.J."/>
            <person name="Jeffries C.D."/>
            <person name="Brettin T."/>
            <person name="Rohde M."/>
            <person name="Goker M."/>
            <person name="Bristow J."/>
            <person name="Eisen J.A."/>
            <person name="Markowitz V."/>
            <person name="Hugenholtz P."/>
            <person name="Klenk H.P."/>
            <person name="Kyrpides N.C."/>
        </authorList>
    </citation>
    <scope>NUCLEOTIDE SEQUENCE [LARGE SCALE GENOMIC DNA]</scope>
    <source>
        <strain evidence="2">ATCC 51198 / DSM 5511 / JCM 9101 / NCIMB 13204 / VKM B-1734 / 4k</strain>
    </source>
</reference>
<gene>
    <name evidence="1" type="ordered locus">Htur_4643</name>
</gene>
<protein>
    <submittedName>
        <fullName evidence="1">Uncharacterized protein</fullName>
    </submittedName>
</protein>